<keyword evidence="2" id="KW-1185">Reference proteome</keyword>
<organism evidence="1 2">
    <name type="scientific">Taibaiella chishuiensis</name>
    <dbReference type="NCBI Taxonomy" id="1434707"/>
    <lineage>
        <taxon>Bacteria</taxon>
        <taxon>Pseudomonadati</taxon>
        <taxon>Bacteroidota</taxon>
        <taxon>Chitinophagia</taxon>
        <taxon>Chitinophagales</taxon>
        <taxon>Chitinophagaceae</taxon>
        <taxon>Taibaiella</taxon>
    </lineage>
</organism>
<reference evidence="1 2" key="1">
    <citation type="submission" date="2018-03" db="EMBL/GenBank/DDBJ databases">
        <title>Genomic Encyclopedia of Type Strains, Phase III (KMG-III): the genomes of soil and plant-associated and newly described type strains.</title>
        <authorList>
            <person name="Whitman W."/>
        </authorList>
    </citation>
    <scope>NUCLEOTIDE SEQUENCE [LARGE SCALE GENOMIC DNA]</scope>
    <source>
        <strain evidence="1 2">CGMCC 1.12700</strain>
    </source>
</reference>
<accession>A0A2P8D2X9</accession>
<sequence>MAMKIAIGYFDFYFPFGFDQSGGYEMEVFLEAAEEIGRYELVAYIKQIVELLLVATSDSSEARYHLERPMRALASLVQPSDEDWILEKLDSMKTNEGFQFPELRRSAECLAYAGSIKSLPYLQKIANQFKDKEAIVNICQFAFERICSREGMLVDSDVLSYSV</sequence>
<evidence type="ECO:0000313" key="2">
    <source>
        <dbReference type="Proteomes" id="UP000240572"/>
    </source>
</evidence>
<protein>
    <submittedName>
        <fullName evidence="1">Uncharacterized protein</fullName>
    </submittedName>
</protein>
<gene>
    <name evidence="1" type="ORF">B0I18_105167</name>
</gene>
<proteinExistence type="predicted"/>
<evidence type="ECO:0000313" key="1">
    <source>
        <dbReference type="EMBL" id="PSK91582.1"/>
    </source>
</evidence>
<comment type="caution">
    <text evidence="1">The sequence shown here is derived from an EMBL/GenBank/DDBJ whole genome shotgun (WGS) entry which is preliminary data.</text>
</comment>
<dbReference type="Proteomes" id="UP000240572">
    <property type="component" value="Unassembled WGS sequence"/>
</dbReference>
<dbReference type="AlphaFoldDB" id="A0A2P8D2X9"/>
<name>A0A2P8D2X9_9BACT</name>
<dbReference type="EMBL" id="PYGD01000005">
    <property type="protein sequence ID" value="PSK91582.1"/>
    <property type="molecule type" value="Genomic_DNA"/>
</dbReference>